<dbReference type="CDD" id="cd05466">
    <property type="entry name" value="PBP2_LTTR_substrate"/>
    <property type="match status" value="1"/>
</dbReference>
<evidence type="ECO:0000256" key="2">
    <source>
        <dbReference type="ARBA" id="ARBA00023015"/>
    </source>
</evidence>
<sequence length="298" mass="32593">MNFRQLQTFVEIVRLGSFAAAAHKLNATQSTISARIHELEQDLGVSLFDRSQRKATLTAKGRELMGYAERALALQEEIRQQIAPSEGLSGLVRVGVAELVAMTWLPRLVATVRERYPKITLELDVSLTSPLRSRLVSGDLDVALIPGPTFDVGLVTRSLGQVQFRWMAGRDFVDPGRPLIASDFSTLRILSLGENSVHFETVSSWLAESGSNQRPDLCNSMTVLSMLTATGVGVSLLPPSCYEREIANGDLKVLRSSPDTPHIAFSAVSKSRRRTALQDAIADIAVEVSTFDRNEAEA</sequence>
<dbReference type="Gene3D" id="3.40.190.10">
    <property type="entry name" value="Periplasmic binding protein-like II"/>
    <property type="match status" value="2"/>
</dbReference>
<dbReference type="InterPro" id="IPR036388">
    <property type="entry name" value="WH-like_DNA-bd_sf"/>
</dbReference>
<protein>
    <recommendedName>
        <fullName evidence="5">HTH lysR-type domain-containing protein</fullName>
    </recommendedName>
</protein>
<dbReference type="Pfam" id="PF03466">
    <property type="entry name" value="LysR_substrate"/>
    <property type="match status" value="1"/>
</dbReference>
<gene>
    <name evidence="6" type="ORF">DI565_13685</name>
</gene>
<dbReference type="AlphaFoldDB" id="A0A2W5K8W3"/>
<evidence type="ECO:0000256" key="1">
    <source>
        <dbReference type="ARBA" id="ARBA00009437"/>
    </source>
</evidence>
<dbReference type="PANTHER" id="PTHR30126:SF77">
    <property type="entry name" value="TRANSCRIPTIONAL REGULATORY PROTEIN"/>
    <property type="match status" value="1"/>
</dbReference>
<organism evidence="6 7">
    <name type="scientific">Ancylobacter novellus</name>
    <name type="common">Thiobacillus novellus</name>
    <dbReference type="NCBI Taxonomy" id="921"/>
    <lineage>
        <taxon>Bacteria</taxon>
        <taxon>Pseudomonadati</taxon>
        <taxon>Pseudomonadota</taxon>
        <taxon>Alphaproteobacteria</taxon>
        <taxon>Hyphomicrobiales</taxon>
        <taxon>Xanthobacteraceae</taxon>
        <taxon>Ancylobacter</taxon>
    </lineage>
</organism>
<comment type="similarity">
    <text evidence="1">Belongs to the LysR transcriptional regulatory family.</text>
</comment>
<name>A0A2W5K8W3_ANCNO</name>
<evidence type="ECO:0000256" key="3">
    <source>
        <dbReference type="ARBA" id="ARBA00023125"/>
    </source>
</evidence>
<dbReference type="PANTHER" id="PTHR30126">
    <property type="entry name" value="HTH-TYPE TRANSCRIPTIONAL REGULATOR"/>
    <property type="match status" value="1"/>
</dbReference>
<keyword evidence="2" id="KW-0805">Transcription regulation</keyword>
<dbReference type="EMBL" id="QFPN01000007">
    <property type="protein sequence ID" value="PZQ13592.1"/>
    <property type="molecule type" value="Genomic_DNA"/>
</dbReference>
<dbReference type="Gene3D" id="1.10.10.10">
    <property type="entry name" value="Winged helix-like DNA-binding domain superfamily/Winged helix DNA-binding domain"/>
    <property type="match status" value="1"/>
</dbReference>
<keyword evidence="3" id="KW-0238">DNA-binding</keyword>
<dbReference type="Proteomes" id="UP000249577">
    <property type="component" value="Unassembled WGS sequence"/>
</dbReference>
<keyword evidence="4" id="KW-0804">Transcription</keyword>
<dbReference type="InterPro" id="IPR000847">
    <property type="entry name" value="LysR_HTH_N"/>
</dbReference>
<dbReference type="PRINTS" id="PR00039">
    <property type="entry name" value="HTHLYSR"/>
</dbReference>
<dbReference type="FunFam" id="1.10.10.10:FF:000001">
    <property type="entry name" value="LysR family transcriptional regulator"/>
    <property type="match status" value="1"/>
</dbReference>
<dbReference type="Pfam" id="PF00126">
    <property type="entry name" value="HTH_1"/>
    <property type="match status" value="1"/>
</dbReference>
<proteinExistence type="inferred from homology"/>
<evidence type="ECO:0000313" key="6">
    <source>
        <dbReference type="EMBL" id="PZQ13592.1"/>
    </source>
</evidence>
<dbReference type="GO" id="GO:0000976">
    <property type="term" value="F:transcription cis-regulatory region binding"/>
    <property type="evidence" value="ECO:0007669"/>
    <property type="project" value="TreeGrafter"/>
</dbReference>
<dbReference type="GO" id="GO:0003700">
    <property type="term" value="F:DNA-binding transcription factor activity"/>
    <property type="evidence" value="ECO:0007669"/>
    <property type="project" value="InterPro"/>
</dbReference>
<dbReference type="PROSITE" id="PS50931">
    <property type="entry name" value="HTH_LYSR"/>
    <property type="match status" value="1"/>
</dbReference>
<accession>A0A2W5K8W3</accession>
<feature type="domain" description="HTH lysR-type" evidence="5">
    <location>
        <begin position="1"/>
        <end position="58"/>
    </location>
</feature>
<reference evidence="6 7" key="1">
    <citation type="submission" date="2017-08" db="EMBL/GenBank/DDBJ databases">
        <title>Infants hospitalized years apart are colonized by the same room-sourced microbial strains.</title>
        <authorList>
            <person name="Brooks B."/>
            <person name="Olm M.R."/>
            <person name="Firek B.A."/>
            <person name="Baker R."/>
            <person name="Thomas B.C."/>
            <person name="Morowitz M.J."/>
            <person name="Banfield J.F."/>
        </authorList>
    </citation>
    <scope>NUCLEOTIDE SEQUENCE [LARGE SCALE GENOMIC DNA]</scope>
    <source>
        <strain evidence="6">S2_005_003_R2_43</strain>
    </source>
</reference>
<evidence type="ECO:0000259" key="5">
    <source>
        <dbReference type="PROSITE" id="PS50931"/>
    </source>
</evidence>
<dbReference type="InterPro" id="IPR036390">
    <property type="entry name" value="WH_DNA-bd_sf"/>
</dbReference>
<evidence type="ECO:0000256" key="4">
    <source>
        <dbReference type="ARBA" id="ARBA00023163"/>
    </source>
</evidence>
<dbReference type="SUPFAM" id="SSF46785">
    <property type="entry name" value="Winged helix' DNA-binding domain"/>
    <property type="match status" value="1"/>
</dbReference>
<evidence type="ECO:0000313" key="7">
    <source>
        <dbReference type="Proteomes" id="UP000249577"/>
    </source>
</evidence>
<comment type="caution">
    <text evidence="6">The sequence shown here is derived from an EMBL/GenBank/DDBJ whole genome shotgun (WGS) entry which is preliminary data.</text>
</comment>
<dbReference type="InterPro" id="IPR005119">
    <property type="entry name" value="LysR_subst-bd"/>
</dbReference>
<dbReference type="SUPFAM" id="SSF53850">
    <property type="entry name" value="Periplasmic binding protein-like II"/>
    <property type="match status" value="1"/>
</dbReference>